<reference evidence="2 3" key="1">
    <citation type="journal article" date="2013" name="Genome Announc.">
        <title>Draft genome sequence of MKD8, a conjugal recipient Mycobacterium smegmatis strain.</title>
        <authorList>
            <person name="Gray T.A."/>
            <person name="Palumbo M.J."/>
            <person name="Derbyshire K.M."/>
        </authorList>
    </citation>
    <scope>NUCLEOTIDE SEQUENCE [LARGE SCALE GENOMIC DNA]</scope>
    <source>
        <strain evidence="2 3">MKD8</strain>
    </source>
</reference>
<evidence type="ECO:0000313" key="3">
    <source>
        <dbReference type="Proteomes" id="UP000011200"/>
    </source>
</evidence>
<dbReference type="CDD" id="cd06503">
    <property type="entry name" value="ATP-synt_Fo_b"/>
    <property type="match status" value="1"/>
</dbReference>
<feature type="compositionally biased region" description="Polar residues" evidence="1">
    <location>
        <begin position="723"/>
        <end position="737"/>
    </location>
</feature>
<reference evidence="3" key="2">
    <citation type="submission" date="2018-03" db="EMBL/GenBank/DDBJ databases">
        <authorList>
            <person name="Derbyshire K."/>
            <person name="Gray T.A."/>
            <person name="Champion M."/>
        </authorList>
    </citation>
    <scope>NUCLEOTIDE SEQUENCE [LARGE SCALE GENOMIC DNA]</scope>
    <source>
        <strain evidence="3">MKD8</strain>
    </source>
</reference>
<dbReference type="Proteomes" id="UP000011200">
    <property type="component" value="Chromosome"/>
</dbReference>
<dbReference type="RefSeq" id="WP_003891544.1">
    <property type="nucleotide sequence ID" value="NZ_CP027541.1"/>
</dbReference>
<feature type="compositionally biased region" description="Basic and acidic residues" evidence="1">
    <location>
        <begin position="845"/>
        <end position="854"/>
    </location>
</feature>
<organism evidence="2 3">
    <name type="scientific">Mycolicibacterium smegmatis (strain MKD8)</name>
    <name type="common">Mycobacterium smegmatis</name>
    <dbReference type="NCBI Taxonomy" id="1214915"/>
    <lineage>
        <taxon>Bacteria</taxon>
        <taxon>Bacillati</taxon>
        <taxon>Actinomycetota</taxon>
        <taxon>Actinomycetes</taxon>
        <taxon>Mycobacteriales</taxon>
        <taxon>Mycobacteriaceae</taxon>
        <taxon>Mycolicibacterium</taxon>
    </lineage>
</organism>
<protein>
    <recommendedName>
        <fullName evidence="4">AAA ATPase containing von Willebrand factor type A (VWA) domain-like protein</fullName>
    </recommendedName>
</protein>
<feature type="compositionally biased region" description="Basic residues" evidence="1">
    <location>
        <begin position="825"/>
        <end position="835"/>
    </location>
</feature>
<sequence>MAGKNRKRGQRAKKIATLSAATVTATALTAGIAPIGEANAAVVAREAALQADVRPFPPPDQIPDITGGLGAAGYDLAQAIGAQVMTSLMESISLAALAQAAGIDPQSIATGLLNEAIGSVLGGTLDQLPIDLTGVLQPLLAQVLTPLVVPLVTQILEGLPIGGELVDPLVDVVTGLLINTLAGDLAGLGAIDNVGALLAALGLDLSNPLNVSGDPIPGLNLVTTGSPFTFLKLFGVDLGWVPPFPNSVAQDVNNTEYLKVGLAGLLENLGIELDLIDLGGLDLNLPGVDLSVLESVLDGLGLGLDLGNSGGLLGGLLGGLGLDLDLDLDELDLGTLDPNEILNLLPDVVALRIPIVVGFQLGAFAAGAAYQQVVDELPNQPGGANYQGTNPLLGSFTILPMVLIDNPGRANGGLFARAYPLFRLMGIDTVTPDTQVQSSTSGDSLLNNIQLLGLTVGGANLIPIKVDATAEYLPLSDFAAWPNPFTMTNNVAAALFPTYILRNQSIPGVITDLTGQVVGQLLGDLADYVADPGDDPTKGPKLNIYYTLDAKSLPLLEPTYLAVDVINLFTGLNLNNPIGTALSPALTTLVNLGYTDVRRVETADGVEYVRDFDDSDIPTAFGSFPDVEWAKVPGDVVTQLVRGVQKAVGDGLVNQSPVPSPLTTLLGLLGLGNALPSGGSVLNLPDLNGLLPTAGTTNVAARQSEPNTKFEPQAITETKATDPDTTVLNLPSPQEKTTVPEPTKKVGGEVKKVVADIDEARAEIEAKVKKANERAKASAEKARERTQKAVKDAQDRVNKIADNGRKQIKAVADGVEKAVKDTKQAVKKATVKPTKKTQAGSQNNDNDKKDKDAA</sequence>
<name>A0A2U9PHL2_MYCSE</name>
<accession>A0A2U9PHL2</accession>
<gene>
    <name evidence="2" type="ORF">D806_002150</name>
</gene>
<evidence type="ECO:0000256" key="1">
    <source>
        <dbReference type="SAM" id="MobiDB-lite"/>
    </source>
</evidence>
<feature type="region of interest" description="Disordered" evidence="1">
    <location>
        <begin position="723"/>
        <end position="743"/>
    </location>
</feature>
<dbReference type="EMBL" id="CP027541">
    <property type="protein sequence ID" value="AWT51209.1"/>
    <property type="molecule type" value="Genomic_DNA"/>
</dbReference>
<feature type="region of interest" description="Disordered" evidence="1">
    <location>
        <begin position="775"/>
        <end position="795"/>
    </location>
</feature>
<feature type="region of interest" description="Disordered" evidence="1">
    <location>
        <begin position="819"/>
        <end position="854"/>
    </location>
</feature>
<evidence type="ECO:0000313" key="2">
    <source>
        <dbReference type="EMBL" id="AWT51209.1"/>
    </source>
</evidence>
<dbReference type="AlphaFoldDB" id="A0A2U9PHL2"/>
<proteinExistence type="predicted"/>
<evidence type="ECO:0008006" key="4">
    <source>
        <dbReference type="Google" id="ProtNLM"/>
    </source>
</evidence>